<comment type="similarity">
    <text evidence="8 9">Belongs to the TonB-dependent receptor family.</text>
</comment>
<dbReference type="SUPFAM" id="SSF56935">
    <property type="entry name" value="Porins"/>
    <property type="match status" value="1"/>
</dbReference>
<dbReference type="PANTHER" id="PTHR47234">
    <property type="match status" value="1"/>
</dbReference>
<evidence type="ECO:0000313" key="13">
    <source>
        <dbReference type="Proteomes" id="UP001215231"/>
    </source>
</evidence>
<dbReference type="Pfam" id="PF00593">
    <property type="entry name" value="TonB_dep_Rec_b-barrel"/>
    <property type="match status" value="1"/>
</dbReference>
<dbReference type="Gene3D" id="2.170.130.10">
    <property type="entry name" value="TonB-dependent receptor, plug domain"/>
    <property type="match status" value="1"/>
</dbReference>
<evidence type="ECO:0000256" key="7">
    <source>
        <dbReference type="ARBA" id="ARBA00023237"/>
    </source>
</evidence>
<dbReference type="Gene3D" id="2.40.170.20">
    <property type="entry name" value="TonB-dependent receptor, beta-barrel domain"/>
    <property type="match status" value="1"/>
</dbReference>
<evidence type="ECO:0000256" key="9">
    <source>
        <dbReference type="RuleBase" id="RU003357"/>
    </source>
</evidence>
<evidence type="ECO:0000259" key="11">
    <source>
        <dbReference type="Pfam" id="PF07715"/>
    </source>
</evidence>
<reference evidence="12 13" key="1">
    <citation type="journal article" date="2022" name="Mar. Drugs">
        <title>Bioassay-Guided Fractionation Leads to the Detection of Cholic Acid Generated by the Rare Thalassomonas sp.</title>
        <authorList>
            <person name="Pheiffer F."/>
            <person name="Schneider Y.K."/>
            <person name="Hansen E.H."/>
            <person name="Andersen J.H."/>
            <person name="Isaksson J."/>
            <person name="Busche T."/>
            <person name="R C."/>
            <person name="Kalinowski J."/>
            <person name="Zyl L.V."/>
            <person name="Trindade M."/>
        </authorList>
    </citation>
    <scope>NUCLEOTIDE SEQUENCE [LARGE SCALE GENOMIC DNA]</scope>
    <source>
        <strain evidence="12 13">A5K-61T</strain>
    </source>
</reference>
<evidence type="ECO:0000256" key="1">
    <source>
        <dbReference type="ARBA" id="ARBA00004571"/>
    </source>
</evidence>
<protein>
    <submittedName>
        <fullName evidence="12">TonB-dependent receptor</fullName>
    </submittedName>
</protein>
<keyword evidence="2 8" id="KW-0813">Transport</keyword>
<keyword evidence="12" id="KW-0675">Receptor</keyword>
<evidence type="ECO:0000256" key="5">
    <source>
        <dbReference type="ARBA" id="ARBA00023077"/>
    </source>
</evidence>
<name>A0ABY7V893_9GAMM</name>
<proteinExistence type="inferred from homology"/>
<keyword evidence="5 9" id="KW-0798">TonB box</keyword>
<dbReference type="InterPro" id="IPR036942">
    <property type="entry name" value="Beta-barrel_TonB_sf"/>
</dbReference>
<dbReference type="EMBL" id="CP059693">
    <property type="protein sequence ID" value="WDE09561.1"/>
    <property type="molecule type" value="Genomic_DNA"/>
</dbReference>
<accession>A0ABY7V893</accession>
<dbReference type="PROSITE" id="PS52016">
    <property type="entry name" value="TONB_DEPENDENT_REC_3"/>
    <property type="match status" value="1"/>
</dbReference>
<keyword evidence="4 8" id="KW-0812">Transmembrane</keyword>
<evidence type="ECO:0000259" key="10">
    <source>
        <dbReference type="Pfam" id="PF00593"/>
    </source>
</evidence>
<dbReference type="InterPro" id="IPR039426">
    <property type="entry name" value="TonB-dep_rcpt-like"/>
</dbReference>
<dbReference type="InterPro" id="IPR000531">
    <property type="entry name" value="Beta-barrel_TonB"/>
</dbReference>
<keyword evidence="7 8" id="KW-0998">Cell outer membrane</keyword>
<evidence type="ECO:0000313" key="12">
    <source>
        <dbReference type="EMBL" id="WDE09561.1"/>
    </source>
</evidence>
<evidence type="ECO:0000256" key="6">
    <source>
        <dbReference type="ARBA" id="ARBA00023136"/>
    </source>
</evidence>
<keyword evidence="13" id="KW-1185">Reference proteome</keyword>
<sequence>MAVTMMKQSSVPVPKYKHNLKHLSLCVISALAAQASVVGQAYAQQADSQQTDNQQTSAAEKKVERISVIGSHIKVNHDTGALPVTAISAEDIENSGAVSGAELLAEIPQQGDVAFNSSRVVGGVNDARGDVSSYNLRGLGTGNTLVLLNGRRLVLHPGTQSENFVPVTTANANTLPVRGLKRVEVLRDGAAAIYGSDAVAGVVNYALKDDYEGSELNVNYGSEEGTARDTLNLSGASGFYFNDNKSHLSLSGGYYKREMIMASEKSYSASSDLRGNSRFPDEVGITGTDDDGNPIYNSDLNGLNSSTPWGEFRTSTLGTFHLQPDSLSGCEDSADVGNPTTTLNVEGVCVDGGSQPTSDGYDRNSERSLSSGIERANFYGLLTHELSESTELYAEALYYYAEAERVREQTANLTSQRFTIAADAFYNPFGETVDLRKYRPVDTGPRNIEVTDKSYRLLTGLRGYFNDWDWDSAVLYSKATTEDKANRIHSQRFQQAINSTDQATAYDVFNGADVNNTNVGDPTGNSQTVIDNFMIDVVRDSETELALVDFKISKGDIFELPAGDVGFAAGIEYRYESFSDVRSDALNTSESFLDIVGGAKDVDQYASVVLGSSPTPDASGSRNVFSAYSEFAIPLLEGLPFVERLDMQLAARYERFSDVGDILKPKAALSWIINDYVQFRASYAEGFKAPGLPQVVAVDISRVNNRNDPITDSRYGVLEVRSGSDTLKPEESESLSWGFVVQPTQSLTLTADWWQLEQSDTVGLIHSQTQLLYDAMLRHQDPNGGGNPVVTRGGDDNEVVAVVNDYINLQDREAAGIDFSISYDLDTGWGDFKFKANAARLTKFYQAADDITAQVIAAQNSGDAALVEALQYQGEDVTITGSGDLVEQDGRPEWRMTSSIGWKNGAWGAGLKYRYVGGFEDTSLDYSIGEEDFKYQVKSFSKFDAYVNYRLPKDVLDKTKVTFGIKNIGDKAPPIADETFGYNSSVHSSLGRYFYMNVNKKF</sequence>
<keyword evidence="3 8" id="KW-1134">Transmembrane beta strand</keyword>
<organism evidence="12 13">
    <name type="scientific">Thalassomonas haliotis</name>
    <dbReference type="NCBI Taxonomy" id="485448"/>
    <lineage>
        <taxon>Bacteria</taxon>
        <taxon>Pseudomonadati</taxon>
        <taxon>Pseudomonadota</taxon>
        <taxon>Gammaproteobacteria</taxon>
        <taxon>Alteromonadales</taxon>
        <taxon>Colwelliaceae</taxon>
        <taxon>Thalassomonas</taxon>
    </lineage>
</organism>
<keyword evidence="6 8" id="KW-0472">Membrane</keyword>
<dbReference type="PANTHER" id="PTHR47234:SF2">
    <property type="entry name" value="TONB-DEPENDENT RECEPTOR"/>
    <property type="match status" value="1"/>
</dbReference>
<dbReference type="Pfam" id="PF07715">
    <property type="entry name" value="Plug"/>
    <property type="match status" value="1"/>
</dbReference>
<gene>
    <name evidence="12" type="ORF">H3N35_14580</name>
</gene>
<dbReference type="InterPro" id="IPR012910">
    <property type="entry name" value="Plug_dom"/>
</dbReference>
<evidence type="ECO:0000256" key="8">
    <source>
        <dbReference type="PROSITE-ProRule" id="PRU01360"/>
    </source>
</evidence>
<dbReference type="InterPro" id="IPR037066">
    <property type="entry name" value="Plug_dom_sf"/>
</dbReference>
<evidence type="ECO:0000256" key="3">
    <source>
        <dbReference type="ARBA" id="ARBA00022452"/>
    </source>
</evidence>
<feature type="domain" description="TonB-dependent receptor-like beta-barrel" evidence="10">
    <location>
        <begin position="456"/>
        <end position="968"/>
    </location>
</feature>
<comment type="subcellular location">
    <subcellularLocation>
        <location evidence="1 8">Cell outer membrane</location>
        <topology evidence="1 8">Multi-pass membrane protein</topology>
    </subcellularLocation>
</comment>
<evidence type="ECO:0000256" key="4">
    <source>
        <dbReference type="ARBA" id="ARBA00022692"/>
    </source>
</evidence>
<dbReference type="Proteomes" id="UP001215231">
    <property type="component" value="Chromosome"/>
</dbReference>
<feature type="domain" description="TonB-dependent receptor plug" evidence="11">
    <location>
        <begin position="83"/>
        <end position="202"/>
    </location>
</feature>
<evidence type="ECO:0000256" key="2">
    <source>
        <dbReference type="ARBA" id="ARBA00022448"/>
    </source>
</evidence>